<proteinExistence type="predicted"/>
<feature type="compositionally biased region" description="Basic and acidic residues" evidence="1">
    <location>
        <begin position="1"/>
        <end position="24"/>
    </location>
</feature>
<dbReference type="EMBL" id="CAJFCJ010000011">
    <property type="protein sequence ID" value="CAD5119966.1"/>
    <property type="molecule type" value="Genomic_DNA"/>
</dbReference>
<name>A0A7I8VWP1_9ANNE</name>
<evidence type="ECO:0000256" key="1">
    <source>
        <dbReference type="SAM" id="MobiDB-lite"/>
    </source>
</evidence>
<comment type="caution">
    <text evidence="2">The sequence shown here is derived from an EMBL/GenBank/DDBJ whole genome shotgun (WGS) entry which is preliminary data.</text>
</comment>
<organism evidence="2 3">
    <name type="scientific">Dimorphilus gyrociliatus</name>
    <dbReference type="NCBI Taxonomy" id="2664684"/>
    <lineage>
        <taxon>Eukaryota</taxon>
        <taxon>Metazoa</taxon>
        <taxon>Spiralia</taxon>
        <taxon>Lophotrochozoa</taxon>
        <taxon>Annelida</taxon>
        <taxon>Polychaeta</taxon>
        <taxon>Polychaeta incertae sedis</taxon>
        <taxon>Dinophilidae</taxon>
        <taxon>Dimorphilus</taxon>
    </lineage>
</organism>
<protein>
    <submittedName>
        <fullName evidence="2">DgyrCDS8551</fullName>
    </submittedName>
</protein>
<feature type="region of interest" description="Disordered" evidence="1">
    <location>
        <begin position="79"/>
        <end position="104"/>
    </location>
</feature>
<dbReference type="AlphaFoldDB" id="A0A7I8VWP1"/>
<gene>
    <name evidence="2" type="ORF">DGYR_LOCUS8133</name>
</gene>
<dbReference type="Proteomes" id="UP000549394">
    <property type="component" value="Unassembled WGS sequence"/>
</dbReference>
<feature type="compositionally biased region" description="Basic and acidic residues" evidence="1">
    <location>
        <begin position="79"/>
        <end position="92"/>
    </location>
</feature>
<feature type="compositionally biased region" description="Acidic residues" evidence="1">
    <location>
        <begin position="174"/>
        <end position="184"/>
    </location>
</feature>
<feature type="region of interest" description="Disordered" evidence="1">
    <location>
        <begin position="142"/>
        <end position="184"/>
    </location>
</feature>
<keyword evidence="3" id="KW-1185">Reference proteome</keyword>
<feature type="region of interest" description="Disordered" evidence="1">
    <location>
        <begin position="1"/>
        <end position="63"/>
    </location>
</feature>
<feature type="compositionally biased region" description="Low complexity" evidence="1">
    <location>
        <begin position="53"/>
        <end position="62"/>
    </location>
</feature>
<accession>A0A7I8VWP1</accession>
<evidence type="ECO:0000313" key="2">
    <source>
        <dbReference type="EMBL" id="CAD5119966.1"/>
    </source>
</evidence>
<evidence type="ECO:0000313" key="3">
    <source>
        <dbReference type="Proteomes" id="UP000549394"/>
    </source>
</evidence>
<sequence length="184" mass="21117">MEEKFYNDNEEKNRPIENIRKEFSEGNLEGENSIESIEEESGKAKDETAVISNEQQENQTENVEYACDQNIEEVVRKELESPEQLKENKVEPLEIAQTETQIPPEISTDIEIKEEVSNIETTQNTVDIDKKVSNEEIDKKAQLLAATATEEKKNNSQNDDNPYTVRPPPPPLFDDTDEDSDWDI</sequence>
<reference evidence="2 3" key="1">
    <citation type="submission" date="2020-08" db="EMBL/GenBank/DDBJ databases">
        <authorList>
            <person name="Hejnol A."/>
        </authorList>
    </citation>
    <scope>NUCLEOTIDE SEQUENCE [LARGE SCALE GENOMIC DNA]</scope>
</reference>